<evidence type="ECO:0000256" key="2">
    <source>
        <dbReference type="SAM" id="Phobius"/>
    </source>
</evidence>
<keyword evidence="2" id="KW-1133">Transmembrane helix</keyword>
<dbReference type="GO" id="GO:0019441">
    <property type="term" value="P:L-tryptophan catabolic process to kynurenine"/>
    <property type="evidence" value="ECO:0007669"/>
    <property type="project" value="InterPro"/>
</dbReference>
<dbReference type="OrthoDB" id="7108654at2759"/>
<evidence type="ECO:0000256" key="1">
    <source>
        <dbReference type="ARBA" id="ARBA00007865"/>
    </source>
</evidence>
<dbReference type="AlphaFoldDB" id="A0A1Y3B250"/>
<organism evidence="3 4">
    <name type="scientific">Euroglyphus maynei</name>
    <name type="common">Mayne's house dust mite</name>
    <dbReference type="NCBI Taxonomy" id="6958"/>
    <lineage>
        <taxon>Eukaryota</taxon>
        <taxon>Metazoa</taxon>
        <taxon>Ecdysozoa</taxon>
        <taxon>Arthropoda</taxon>
        <taxon>Chelicerata</taxon>
        <taxon>Arachnida</taxon>
        <taxon>Acari</taxon>
        <taxon>Acariformes</taxon>
        <taxon>Sarcoptiformes</taxon>
        <taxon>Astigmata</taxon>
        <taxon>Psoroptidia</taxon>
        <taxon>Analgoidea</taxon>
        <taxon>Pyroglyphidae</taxon>
        <taxon>Pyroglyphinae</taxon>
        <taxon>Euroglyphus</taxon>
    </lineage>
</organism>
<comment type="similarity">
    <text evidence="1">Belongs to the Cyclase 1 superfamily.</text>
</comment>
<keyword evidence="2" id="KW-0472">Membrane</keyword>
<dbReference type="PANTHER" id="PTHR31118">
    <property type="entry name" value="CYCLASE-LIKE PROTEIN 2"/>
    <property type="match status" value="1"/>
</dbReference>
<name>A0A1Y3B250_EURMA</name>
<dbReference type="InterPro" id="IPR037175">
    <property type="entry name" value="KFase_sf"/>
</dbReference>
<feature type="transmembrane region" description="Helical" evidence="2">
    <location>
        <begin position="133"/>
        <end position="151"/>
    </location>
</feature>
<dbReference type="Pfam" id="PF04199">
    <property type="entry name" value="Cyclase"/>
    <property type="match status" value="1"/>
</dbReference>
<sequence>MATHTGTHMDAPNHFGGKDKWSIADIPLENLIEPARWLVKKEIVGVGIDGPSIDCGQCNDYMSHVILNENNIYILENLDQSIFKLDPIGATLTVLPMRLTDSSGCPVRPIAQFSHNHHSMNDGHSATTKSSSLILMTTIFIIFSITRWLLFL</sequence>
<comment type="caution">
    <text evidence="3">The sequence shown here is derived from an EMBL/GenBank/DDBJ whole genome shotgun (WGS) entry which is preliminary data.</text>
</comment>
<dbReference type="SUPFAM" id="SSF102198">
    <property type="entry name" value="Putative cyclase"/>
    <property type="match status" value="1"/>
</dbReference>
<protein>
    <recommendedName>
        <fullName evidence="5">Cyclase-like protein</fullName>
    </recommendedName>
</protein>
<gene>
    <name evidence="3" type="ORF">BLA29_002398</name>
</gene>
<dbReference type="Gene3D" id="3.50.30.50">
    <property type="entry name" value="Putative cyclase"/>
    <property type="match status" value="2"/>
</dbReference>
<proteinExistence type="inferred from homology"/>
<evidence type="ECO:0000313" key="3">
    <source>
        <dbReference type="EMBL" id="OTF74058.1"/>
    </source>
</evidence>
<dbReference type="GO" id="GO:0004061">
    <property type="term" value="F:arylformamidase activity"/>
    <property type="evidence" value="ECO:0007669"/>
    <property type="project" value="InterPro"/>
</dbReference>
<accession>A0A1Y3B250</accession>
<evidence type="ECO:0000313" key="4">
    <source>
        <dbReference type="Proteomes" id="UP000194236"/>
    </source>
</evidence>
<evidence type="ECO:0008006" key="5">
    <source>
        <dbReference type="Google" id="ProtNLM"/>
    </source>
</evidence>
<dbReference type="EMBL" id="MUJZ01048832">
    <property type="protein sequence ID" value="OTF74058.1"/>
    <property type="molecule type" value="Genomic_DNA"/>
</dbReference>
<dbReference type="PANTHER" id="PTHR31118:SF12">
    <property type="entry name" value="CYCLASE-LIKE PROTEIN 2"/>
    <property type="match status" value="1"/>
</dbReference>
<reference evidence="3 4" key="1">
    <citation type="submission" date="2017-03" db="EMBL/GenBank/DDBJ databases">
        <title>Genome Survey of Euroglyphus maynei.</title>
        <authorList>
            <person name="Arlian L.G."/>
            <person name="Morgan M.S."/>
            <person name="Rider S.D."/>
        </authorList>
    </citation>
    <scope>NUCLEOTIDE SEQUENCE [LARGE SCALE GENOMIC DNA]</scope>
    <source>
        <strain evidence="3">Arlian Lab</strain>
        <tissue evidence="3">Whole body</tissue>
    </source>
</reference>
<dbReference type="Proteomes" id="UP000194236">
    <property type="component" value="Unassembled WGS sequence"/>
</dbReference>
<dbReference type="InterPro" id="IPR007325">
    <property type="entry name" value="KFase/CYL"/>
</dbReference>
<keyword evidence="2" id="KW-0812">Transmembrane</keyword>
<keyword evidence="4" id="KW-1185">Reference proteome</keyword>